<evidence type="ECO:0000256" key="1">
    <source>
        <dbReference type="SAM" id="SignalP"/>
    </source>
</evidence>
<dbReference type="CDD" id="cd16329">
    <property type="entry name" value="LolA_like"/>
    <property type="match status" value="1"/>
</dbReference>
<dbReference type="Gene3D" id="2.50.20.10">
    <property type="entry name" value="Lipoprotein localisation LolA/LolB/LppX"/>
    <property type="match status" value="1"/>
</dbReference>
<feature type="signal peptide" evidence="1">
    <location>
        <begin position="1"/>
        <end position="34"/>
    </location>
</feature>
<organism evidence="3">
    <name type="scientific">Oceaniferula spumae</name>
    <dbReference type="NCBI Taxonomy" id="2979115"/>
    <lineage>
        <taxon>Bacteria</taxon>
        <taxon>Pseudomonadati</taxon>
        <taxon>Verrucomicrobiota</taxon>
        <taxon>Verrucomicrobiia</taxon>
        <taxon>Verrucomicrobiales</taxon>
        <taxon>Verrucomicrobiaceae</taxon>
        <taxon>Oceaniferula</taxon>
    </lineage>
</organism>
<feature type="chain" id="PRO_5044017722" description="Uncharacterized protein TP-0789 domain-containing protein" evidence="1">
    <location>
        <begin position="35"/>
        <end position="247"/>
    </location>
</feature>
<keyword evidence="1" id="KW-0732">Signal</keyword>
<proteinExistence type="predicted"/>
<dbReference type="EMBL" id="AP026866">
    <property type="protein sequence ID" value="BDS08086.1"/>
    <property type="molecule type" value="Genomic_DNA"/>
</dbReference>
<evidence type="ECO:0000313" key="3">
    <source>
        <dbReference type="EMBL" id="BDS08086.1"/>
    </source>
</evidence>
<protein>
    <recommendedName>
        <fullName evidence="2">Uncharacterized protein TP-0789 domain-containing protein</fullName>
    </recommendedName>
</protein>
<gene>
    <name evidence="3" type="ORF">NT6N_31260</name>
</gene>
<name>A0AAT9FQC2_9BACT</name>
<feature type="domain" description="Uncharacterized protein TP-0789" evidence="2">
    <location>
        <begin position="103"/>
        <end position="239"/>
    </location>
</feature>
<reference evidence="3" key="1">
    <citation type="submission" date="2024-07" db="EMBL/GenBank/DDBJ databases">
        <title>Complete genome sequence of Verrucomicrobiaceae bacterium NT6N.</title>
        <authorList>
            <person name="Huang C."/>
            <person name="Takami H."/>
            <person name="Hamasaki K."/>
        </authorList>
    </citation>
    <scope>NUCLEOTIDE SEQUENCE</scope>
    <source>
        <strain evidence="3">NT6N</strain>
    </source>
</reference>
<evidence type="ECO:0000259" key="2">
    <source>
        <dbReference type="Pfam" id="PF17131"/>
    </source>
</evidence>
<sequence>MKCYFSSMTKRLRFLALSTLVITATTCLTPSARADEAADRILEGVRLSATLQQSNLTGHLRKNGARSQIALFLRGENIQFQYFDGKQWQKFHMRLKKDQFDLFELKNGKTLKFPDSKLSQAVMGTDLTYEDLAFRFLYWPNAKIEGEETIKTQKCHKIRLVNPGRGGSYGIVYIWVHQKYGALMQVAGYNRAGQLLKRFHVTNTMKVGDVQTLEKMNVETYKLGTEKVIGITYMEFDKPKAVKKGLR</sequence>
<accession>A0AAT9FQC2</accession>
<dbReference type="Pfam" id="PF17131">
    <property type="entry name" value="LolA_like"/>
    <property type="match status" value="1"/>
</dbReference>
<dbReference type="InterPro" id="IPR033399">
    <property type="entry name" value="TP_0789-like"/>
</dbReference>
<dbReference type="KEGG" id="osu:NT6N_31260"/>
<dbReference type="AlphaFoldDB" id="A0AAT9FQC2"/>